<protein>
    <submittedName>
        <fullName evidence="6">Uncharacterized protein</fullName>
    </submittedName>
</protein>
<reference evidence="6" key="1">
    <citation type="submission" date="2022-01" db="EMBL/GenBank/DDBJ databases">
        <authorList>
            <person name="King R."/>
        </authorList>
    </citation>
    <scope>NUCLEOTIDE SEQUENCE</scope>
</reference>
<dbReference type="OrthoDB" id="7665616at2759"/>
<keyword evidence="7" id="KW-1185">Reference proteome</keyword>
<name>A0A9N9RRM0_9DIPT</name>
<dbReference type="EMBL" id="OU895878">
    <property type="protein sequence ID" value="CAG9801914.1"/>
    <property type="molecule type" value="Genomic_DNA"/>
</dbReference>
<accession>A0A9N9RRM0</accession>
<dbReference type="Pfam" id="PF01395">
    <property type="entry name" value="PBP_GOBP"/>
    <property type="match status" value="1"/>
</dbReference>
<feature type="signal peptide" evidence="5">
    <location>
        <begin position="1"/>
        <end position="19"/>
    </location>
</feature>
<dbReference type="Gene3D" id="1.10.238.20">
    <property type="entry name" value="Pheromone/general odorant binding protein domain"/>
    <property type="match status" value="1"/>
</dbReference>
<dbReference type="GO" id="GO:0005615">
    <property type="term" value="C:extracellular space"/>
    <property type="evidence" value="ECO:0007669"/>
    <property type="project" value="TreeGrafter"/>
</dbReference>
<dbReference type="PANTHER" id="PTHR11857">
    <property type="entry name" value="ODORANT BINDING PROTEIN-RELATED"/>
    <property type="match status" value="1"/>
</dbReference>
<comment type="similarity">
    <text evidence="2">Belongs to the PBP/GOBP family.</text>
</comment>
<organism evidence="6 7">
    <name type="scientific">Chironomus riparius</name>
    <dbReference type="NCBI Taxonomy" id="315576"/>
    <lineage>
        <taxon>Eukaryota</taxon>
        <taxon>Metazoa</taxon>
        <taxon>Ecdysozoa</taxon>
        <taxon>Arthropoda</taxon>
        <taxon>Hexapoda</taxon>
        <taxon>Insecta</taxon>
        <taxon>Pterygota</taxon>
        <taxon>Neoptera</taxon>
        <taxon>Endopterygota</taxon>
        <taxon>Diptera</taxon>
        <taxon>Nematocera</taxon>
        <taxon>Chironomoidea</taxon>
        <taxon>Chironomidae</taxon>
        <taxon>Chironominae</taxon>
        <taxon>Chironomus</taxon>
    </lineage>
</organism>
<dbReference type="InterPro" id="IPR036728">
    <property type="entry name" value="PBP_GOBP_sf"/>
</dbReference>
<dbReference type="AlphaFoldDB" id="A0A9N9RRM0"/>
<evidence type="ECO:0000256" key="4">
    <source>
        <dbReference type="ARBA" id="ARBA00022729"/>
    </source>
</evidence>
<dbReference type="Proteomes" id="UP001153620">
    <property type="component" value="Chromosome 2"/>
</dbReference>
<evidence type="ECO:0000313" key="6">
    <source>
        <dbReference type="EMBL" id="CAG9801914.1"/>
    </source>
</evidence>
<evidence type="ECO:0000256" key="1">
    <source>
        <dbReference type="ARBA" id="ARBA00004613"/>
    </source>
</evidence>
<keyword evidence="4 5" id="KW-0732">Signal</keyword>
<evidence type="ECO:0000256" key="5">
    <source>
        <dbReference type="SAM" id="SignalP"/>
    </source>
</evidence>
<evidence type="ECO:0000256" key="2">
    <source>
        <dbReference type="ARBA" id="ARBA00008098"/>
    </source>
</evidence>
<evidence type="ECO:0000256" key="3">
    <source>
        <dbReference type="ARBA" id="ARBA00022525"/>
    </source>
</evidence>
<proteinExistence type="inferred from homology"/>
<keyword evidence="3" id="KW-0964">Secreted</keyword>
<dbReference type="GO" id="GO:0005549">
    <property type="term" value="F:odorant binding"/>
    <property type="evidence" value="ECO:0007669"/>
    <property type="project" value="InterPro"/>
</dbReference>
<dbReference type="CDD" id="cd23992">
    <property type="entry name" value="PBP_GOBP"/>
    <property type="match status" value="1"/>
</dbReference>
<dbReference type="InterPro" id="IPR006170">
    <property type="entry name" value="PBP/GOBP"/>
</dbReference>
<comment type="subcellular location">
    <subcellularLocation>
        <location evidence="1">Secreted</location>
    </subcellularLocation>
</comment>
<dbReference type="SMART" id="SM00708">
    <property type="entry name" value="PhBP"/>
    <property type="match status" value="1"/>
</dbReference>
<dbReference type="SUPFAM" id="SSF47565">
    <property type="entry name" value="Insect pheromone/odorant-binding proteins"/>
    <property type="match status" value="1"/>
</dbReference>
<dbReference type="GO" id="GO:0007608">
    <property type="term" value="P:sensory perception of smell"/>
    <property type="evidence" value="ECO:0007669"/>
    <property type="project" value="TreeGrafter"/>
</dbReference>
<gene>
    <name evidence="6" type="ORF">CHIRRI_LOCUS4834</name>
</gene>
<feature type="chain" id="PRO_5040176315" evidence="5">
    <location>
        <begin position="20"/>
        <end position="130"/>
    </location>
</feature>
<sequence>MSIKLLNLIIIALVASTCSISFGSVPEMTKFTTSCMIEHRISPLTVRKLKNGDLSLNDKKSQCFIKCLLEKVGLIENGEFLTNNSNKIIEISNGNEQILRIHEVCKDIKGNDDCETAFLLYECYYDNKSL</sequence>
<reference evidence="6" key="2">
    <citation type="submission" date="2022-10" db="EMBL/GenBank/DDBJ databases">
        <authorList>
            <consortium name="ENA_rothamsted_submissions"/>
            <consortium name="culmorum"/>
            <person name="King R."/>
        </authorList>
    </citation>
    <scope>NUCLEOTIDE SEQUENCE</scope>
</reference>
<evidence type="ECO:0000313" key="7">
    <source>
        <dbReference type="Proteomes" id="UP001153620"/>
    </source>
</evidence>